<keyword evidence="2" id="KW-1185">Reference proteome</keyword>
<organism evidence="1 2">
    <name type="scientific">Phyllobacterium myrsinacearum</name>
    <dbReference type="NCBI Taxonomy" id="28101"/>
    <lineage>
        <taxon>Bacteria</taxon>
        <taxon>Pseudomonadati</taxon>
        <taxon>Pseudomonadota</taxon>
        <taxon>Alphaproteobacteria</taxon>
        <taxon>Hyphomicrobiales</taxon>
        <taxon>Phyllobacteriaceae</taxon>
        <taxon>Phyllobacterium</taxon>
    </lineage>
</organism>
<reference evidence="1 2" key="1">
    <citation type="submission" date="2020-07" db="EMBL/GenBank/DDBJ databases">
        <title>Genomic Encyclopedia of Type Strains, Phase IV (KMG-V): Genome sequencing to study the core and pangenomes of soil and plant-associated prokaryotes.</title>
        <authorList>
            <person name="Whitman W."/>
        </authorList>
    </citation>
    <scope>NUCLEOTIDE SEQUENCE [LARGE SCALE GENOMIC DNA]</scope>
    <source>
        <strain evidence="1 2">AN3</strain>
    </source>
</reference>
<protein>
    <submittedName>
        <fullName evidence="1">Uncharacterized protein</fullName>
    </submittedName>
</protein>
<evidence type="ECO:0000313" key="1">
    <source>
        <dbReference type="EMBL" id="MBA8881836.1"/>
    </source>
</evidence>
<sequence>MHGVESRFFMVHPLMLDNGTETTPLVCSILV</sequence>
<comment type="caution">
    <text evidence="1">The sequence shown here is derived from an EMBL/GenBank/DDBJ whole genome shotgun (WGS) entry which is preliminary data.</text>
</comment>
<evidence type="ECO:0000313" key="2">
    <source>
        <dbReference type="Proteomes" id="UP000549052"/>
    </source>
</evidence>
<accession>A0A839EX10</accession>
<gene>
    <name evidence="1" type="ORF">FHW16_005583</name>
</gene>
<dbReference type="EMBL" id="JACGXN010000017">
    <property type="protein sequence ID" value="MBA8881836.1"/>
    <property type="molecule type" value="Genomic_DNA"/>
</dbReference>
<name>A0A839EX10_9HYPH</name>
<dbReference type="AlphaFoldDB" id="A0A839EX10"/>
<dbReference type="Proteomes" id="UP000549052">
    <property type="component" value="Unassembled WGS sequence"/>
</dbReference>
<proteinExistence type="predicted"/>